<feature type="coiled-coil region" evidence="1">
    <location>
        <begin position="171"/>
        <end position="205"/>
    </location>
</feature>
<keyword evidence="4" id="KW-1185">Reference proteome</keyword>
<dbReference type="EMBL" id="VIEB01000887">
    <property type="protein sequence ID" value="TQD78851.1"/>
    <property type="molecule type" value="Genomic_DNA"/>
</dbReference>
<reference evidence="3 4" key="1">
    <citation type="journal article" date="2019" name="G3 (Bethesda)">
        <title>Sequencing of a Wild Apple (Malus baccata) Genome Unravels the Differences Between Cultivated and Wild Apple Species Regarding Disease Resistance and Cold Tolerance.</title>
        <authorList>
            <person name="Chen X."/>
        </authorList>
    </citation>
    <scope>NUCLEOTIDE SEQUENCE [LARGE SCALE GENOMIC DNA]</scope>
    <source>
        <strain evidence="4">cv. Shandingzi</strain>
        <tissue evidence="3">Leaves</tissue>
    </source>
</reference>
<evidence type="ECO:0000313" key="4">
    <source>
        <dbReference type="Proteomes" id="UP000315295"/>
    </source>
</evidence>
<feature type="coiled-coil region" evidence="1">
    <location>
        <begin position="56"/>
        <end position="83"/>
    </location>
</feature>
<dbReference type="Proteomes" id="UP000315295">
    <property type="component" value="Unassembled WGS sequence"/>
</dbReference>
<sequence>MGGFASKKRGNLSERNVGGLRDKVRSIQEEMSEMACERKKESAAYERDMVVFAFKEAEWKQEKKKMREEVKMLRKVVEEKEERIRGMEDCGGVVVVGGGNDNESGDGGGGENNSKEWEVLLGSVFLAEQMREERARRDETVEKWKQLYLAIKVELDDLIQRTHCGNGLYWKAEEEGIVEELKRELKAKEEMITSLKSKIASMEHEHFKKEREIDILRQSLRIMSCKKTLHAPKNVSRDSQLVKLKQARKL</sequence>
<organism evidence="3 4">
    <name type="scientific">Malus baccata</name>
    <name type="common">Siberian crab apple</name>
    <name type="synonym">Pyrus baccata</name>
    <dbReference type="NCBI Taxonomy" id="106549"/>
    <lineage>
        <taxon>Eukaryota</taxon>
        <taxon>Viridiplantae</taxon>
        <taxon>Streptophyta</taxon>
        <taxon>Embryophyta</taxon>
        <taxon>Tracheophyta</taxon>
        <taxon>Spermatophyta</taxon>
        <taxon>Magnoliopsida</taxon>
        <taxon>eudicotyledons</taxon>
        <taxon>Gunneridae</taxon>
        <taxon>Pentapetalae</taxon>
        <taxon>rosids</taxon>
        <taxon>fabids</taxon>
        <taxon>Rosales</taxon>
        <taxon>Rosaceae</taxon>
        <taxon>Amygdaloideae</taxon>
        <taxon>Maleae</taxon>
        <taxon>Malus</taxon>
    </lineage>
</organism>
<proteinExistence type="predicted"/>
<gene>
    <name evidence="3" type="ORF">C1H46_035582</name>
</gene>
<comment type="caution">
    <text evidence="3">The sequence shown here is derived from an EMBL/GenBank/DDBJ whole genome shotgun (WGS) entry which is preliminary data.</text>
</comment>
<feature type="region of interest" description="Disordered" evidence="2">
    <location>
        <begin position="1"/>
        <end position="24"/>
    </location>
</feature>
<name>A0A540KX89_MALBA</name>
<evidence type="ECO:0000313" key="3">
    <source>
        <dbReference type="EMBL" id="TQD78851.1"/>
    </source>
</evidence>
<evidence type="ECO:0000256" key="2">
    <source>
        <dbReference type="SAM" id="MobiDB-lite"/>
    </source>
</evidence>
<evidence type="ECO:0000256" key="1">
    <source>
        <dbReference type="SAM" id="Coils"/>
    </source>
</evidence>
<feature type="compositionally biased region" description="Basic residues" evidence="2">
    <location>
        <begin position="1"/>
        <end position="10"/>
    </location>
</feature>
<keyword evidence="1" id="KW-0175">Coiled coil</keyword>
<protein>
    <submittedName>
        <fullName evidence="3">Uncharacterized protein</fullName>
    </submittedName>
</protein>
<dbReference type="PANTHER" id="PTHR37226">
    <property type="entry name" value="GOLGIN FAMILY A PROTEIN"/>
    <property type="match status" value="1"/>
</dbReference>
<dbReference type="AlphaFoldDB" id="A0A540KX89"/>
<accession>A0A540KX89</accession>
<dbReference type="PANTHER" id="PTHR37226:SF4">
    <property type="entry name" value="GOLGIN FAMILY A PROTEIN"/>
    <property type="match status" value="1"/>
</dbReference>